<name>A0A0F9TPY9_9ZZZZ</name>
<accession>A0A0F9TPY9</accession>
<dbReference type="AlphaFoldDB" id="A0A0F9TPY9"/>
<feature type="region of interest" description="Disordered" evidence="1">
    <location>
        <begin position="1"/>
        <end position="41"/>
    </location>
</feature>
<comment type="caution">
    <text evidence="2">The sequence shown here is derived from an EMBL/GenBank/DDBJ whole genome shotgun (WGS) entry which is preliminary data.</text>
</comment>
<proteinExistence type="predicted"/>
<feature type="compositionally biased region" description="Basic and acidic residues" evidence="1">
    <location>
        <begin position="13"/>
        <end position="29"/>
    </location>
</feature>
<evidence type="ECO:0000313" key="2">
    <source>
        <dbReference type="EMBL" id="KKN81374.1"/>
    </source>
</evidence>
<dbReference type="EMBL" id="LAZR01000215">
    <property type="protein sequence ID" value="KKN81374.1"/>
    <property type="molecule type" value="Genomic_DNA"/>
</dbReference>
<sequence>MTNAEELNEILADLEHDSGPLTTEERKAVTDGVKAAQDEKARDLAGQIPGWQERYDKRLARAIGERALAQVAREELAQVEAIRARRNNHKWLRKDEQAPDGNDGHWSCEDDIQTLLNCLDRALAELKDQL</sequence>
<protein>
    <submittedName>
        <fullName evidence="2">Uncharacterized protein</fullName>
    </submittedName>
</protein>
<evidence type="ECO:0000256" key="1">
    <source>
        <dbReference type="SAM" id="MobiDB-lite"/>
    </source>
</evidence>
<organism evidence="2">
    <name type="scientific">marine sediment metagenome</name>
    <dbReference type="NCBI Taxonomy" id="412755"/>
    <lineage>
        <taxon>unclassified sequences</taxon>
        <taxon>metagenomes</taxon>
        <taxon>ecological metagenomes</taxon>
    </lineage>
</organism>
<gene>
    <name evidence="2" type="ORF">LCGC14_0319870</name>
</gene>
<reference evidence="2" key="1">
    <citation type="journal article" date="2015" name="Nature">
        <title>Complex archaea that bridge the gap between prokaryotes and eukaryotes.</title>
        <authorList>
            <person name="Spang A."/>
            <person name="Saw J.H."/>
            <person name="Jorgensen S.L."/>
            <person name="Zaremba-Niedzwiedzka K."/>
            <person name="Martijn J."/>
            <person name="Lind A.E."/>
            <person name="van Eijk R."/>
            <person name="Schleper C."/>
            <person name="Guy L."/>
            <person name="Ettema T.J."/>
        </authorList>
    </citation>
    <scope>NUCLEOTIDE SEQUENCE</scope>
</reference>